<keyword evidence="3" id="KW-1185">Reference proteome</keyword>
<dbReference type="AlphaFoldDB" id="A0A433X3G7"/>
<dbReference type="OrthoDB" id="7471221at2"/>
<comment type="caution">
    <text evidence="2">The sequence shown here is derived from an EMBL/GenBank/DDBJ whole genome shotgun (WGS) entry which is preliminary data.</text>
</comment>
<gene>
    <name evidence="2" type="ORF">EMQ25_16730</name>
</gene>
<name>A0A433X3G7_9HYPH</name>
<reference evidence="2 3" key="1">
    <citation type="journal article" date="2016" name="Int. J. Syst. Evol. Microbiol.">
        <title>Arsenicitalea aurantiaca gen. nov., sp. nov., a new member of the family Hyphomicrobiaceae, isolated from high-arsenic sediment.</title>
        <authorList>
            <person name="Mu Y."/>
            <person name="Zhou L."/>
            <person name="Zeng X.C."/>
            <person name="Liu L."/>
            <person name="Pan Y."/>
            <person name="Chen X."/>
            <person name="Wang J."/>
            <person name="Li S."/>
            <person name="Li W.J."/>
            <person name="Wang Y."/>
        </authorList>
    </citation>
    <scope>NUCLEOTIDE SEQUENCE [LARGE SCALE GENOMIC DNA]</scope>
    <source>
        <strain evidence="2 3">42-50</strain>
    </source>
</reference>
<evidence type="ECO:0000313" key="2">
    <source>
        <dbReference type="EMBL" id="RUT28613.1"/>
    </source>
</evidence>
<evidence type="ECO:0000313" key="3">
    <source>
        <dbReference type="Proteomes" id="UP000281547"/>
    </source>
</evidence>
<proteinExistence type="predicted"/>
<organism evidence="2 3">
    <name type="scientific">Arsenicitalea aurantiaca</name>
    <dbReference type="NCBI Taxonomy" id="1783274"/>
    <lineage>
        <taxon>Bacteria</taxon>
        <taxon>Pseudomonadati</taxon>
        <taxon>Pseudomonadota</taxon>
        <taxon>Alphaproteobacteria</taxon>
        <taxon>Hyphomicrobiales</taxon>
        <taxon>Devosiaceae</taxon>
        <taxon>Arsenicitalea</taxon>
    </lineage>
</organism>
<feature type="compositionally biased region" description="Low complexity" evidence="1">
    <location>
        <begin position="338"/>
        <end position="357"/>
    </location>
</feature>
<dbReference type="Proteomes" id="UP000281547">
    <property type="component" value="Unassembled WGS sequence"/>
</dbReference>
<dbReference type="EMBL" id="RZNJ01000007">
    <property type="protein sequence ID" value="RUT28613.1"/>
    <property type="molecule type" value="Genomic_DNA"/>
</dbReference>
<dbReference type="InterPro" id="IPR022062">
    <property type="entry name" value="DUF3618"/>
</dbReference>
<accession>A0A433X3G7</accession>
<dbReference type="RefSeq" id="WP_127189748.1">
    <property type="nucleotide sequence ID" value="NZ_RZNJ01000007.1"/>
</dbReference>
<dbReference type="Gene3D" id="1.20.120.20">
    <property type="entry name" value="Apolipoprotein"/>
    <property type="match status" value="1"/>
</dbReference>
<evidence type="ECO:0000256" key="1">
    <source>
        <dbReference type="SAM" id="MobiDB-lite"/>
    </source>
</evidence>
<dbReference type="Pfam" id="PF12277">
    <property type="entry name" value="DUF3618"/>
    <property type="match status" value="1"/>
</dbReference>
<protein>
    <submittedName>
        <fullName evidence="2">DUF3618 domain-containing protein</fullName>
    </submittedName>
</protein>
<feature type="region of interest" description="Disordered" evidence="1">
    <location>
        <begin position="334"/>
        <end position="357"/>
    </location>
</feature>
<sequence length="357" mass="38525">MAHDEHKSSAQLEREVEAQRHRVEDTIDQIGQRLSPGQLVDELMNYTKSGGGEFAANLGNSLKANPLPVALMGVSLAWLIANPGSRETRPSGDREWDRHLTNNGRVAERTSTVYDSGRDYPYADIKGSSLSRVGHGVDTWGQRYSEFSDESGRKFKALTDEAGNRAGHFADETGKLYRGFRDETGNQISHFRDEAGARLDDATGWASHTWESATDKLHAAGERMRAEADKVSANAQQLGSDMQAQADRLSRSILKMFEDQPLIGGALAFAAGAALGAALPHTEQEDKVFGKAADDVKGEAAHQASALYDRGKEEAAALHEKAAEKASDLYDEARTRIAGTEGSETSASGGSVSAGRY</sequence>